<comment type="caution">
    <text evidence="4">The sequence shown here is derived from an EMBL/GenBank/DDBJ whole genome shotgun (WGS) entry which is preliminary data.</text>
</comment>
<dbReference type="Proteomes" id="UP000439994">
    <property type="component" value="Unassembled WGS sequence"/>
</dbReference>
<accession>A0A6N8FB30</accession>
<keyword evidence="3" id="KW-0732">Signal</keyword>
<feature type="coiled-coil region" evidence="1">
    <location>
        <begin position="172"/>
        <end position="256"/>
    </location>
</feature>
<proteinExistence type="predicted"/>
<sequence>MKKVIKQKLLPIVAALSTLMIAASANAKGELSDQHLDNVKRDIKMMSTILKTSLSDKLGKNAGSVSASYLAHQGMLFEINASRRFSAPNVFVSHDGTVFSSDSDSSFIPPPPPKPGAPAKPGVERELEELVEIRMETENTEHYFELSHHDIEDLEFEIHKATTIAESFGGKNIEAQREMRAAKNELRKKQRELSKQASKLERKARQVEREIRDAELVSDINNGGSDKQVMKLEAEMQELQKQLKIVNSEMVKHQKTVRKAAEKVKAEVIKKQQELAKKYAFAISEVVCDFGSGLRSLKDDKYMTFYVNDASKLYYVFKQKDIESCNKGKINYRSLLDKAVKYSI</sequence>
<feature type="compositionally biased region" description="Pro residues" evidence="2">
    <location>
        <begin position="108"/>
        <end position="118"/>
    </location>
</feature>
<protein>
    <recommendedName>
        <fullName evidence="6">DUF3450 family protein</fullName>
    </recommendedName>
</protein>
<evidence type="ECO:0000313" key="5">
    <source>
        <dbReference type="Proteomes" id="UP000439994"/>
    </source>
</evidence>
<evidence type="ECO:0000256" key="3">
    <source>
        <dbReference type="SAM" id="SignalP"/>
    </source>
</evidence>
<organism evidence="4 5">
    <name type="scientific">Psychrosphaera haliotis</name>
    <dbReference type="NCBI Taxonomy" id="555083"/>
    <lineage>
        <taxon>Bacteria</taxon>
        <taxon>Pseudomonadati</taxon>
        <taxon>Pseudomonadota</taxon>
        <taxon>Gammaproteobacteria</taxon>
        <taxon>Alteromonadales</taxon>
        <taxon>Pseudoalteromonadaceae</taxon>
        <taxon>Psychrosphaera</taxon>
    </lineage>
</organism>
<dbReference type="RefSeq" id="WP_155696796.1">
    <property type="nucleotide sequence ID" value="NZ_WOCD01000005.1"/>
</dbReference>
<keyword evidence="1" id="KW-0175">Coiled coil</keyword>
<evidence type="ECO:0008006" key="6">
    <source>
        <dbReference type="Google" id="ProtNLM"/>
    </source>
</evidence>
<gene>
    <name evidence="4" type="ORF">GNP35_13950</name>
</gene>
<feature type="chain" id="PRO_5027092457" description="DUF3450 family protein" evidence="3">
    <location>
        <begin position="28"/>
        <end position="344"/>
    </location>
</feature>
<reference evidence="4 5" key="1">
    <citation type="submission" date="2019-11" db="EMBL/GenBank/DDBJ databases">
        <title>P. haliotis isolates from Z. marina roots.</title>
        <authorList>
            <person name="Cohen M."/>
            <person name="Jospin G."/>
            <person name="Eisen J.A."/>
            <person name="Coil D.A."/>
        </authorList>
    </citation>
    <scope>NUCLEOTIDE SEQUENCE [LARGE SCALE GENOMIC DNA]</scope>
    <source>
        <strain evidence="4 5">UCD-MCMsp1aY</strain>
    </source>
</reference>
<dbReference type="EMBL" id="WOCD01000005">
    <property type="protein sequence ID" value="MUH73488.1"/>
    <property type="molecule type" value="Genomic_DNA"/>
</dbReference>
<feature type="region of interest" description="Disordered" evidence="2">
    <location>
        <begin position="102"/>
        <end position="122"/>
    </location>
</feature>
<evidence type="ECO:0000256" key="1">
    <source>
        <dbReference type="SAM" id="Coils"/>
    </source>
</evidence>
<evidence type="ECO:0000256" key="2">
    <source>
        <dbReference type="SAM" id="MobiDB-lite"/>
    </source>
</evidence>
<evidence type="ECO:0000313" key="4">
    <source>
        <dbReference type="EMBL" id="MUH73488.1"/>
    </source>
</evidence>
<keyword evidence="5" id="KW-1185">Reference proteome</keyword>
<dbReference type="OrthoDB" id="7061952at2"/>
<dbReference type="AlphaFoldDB" id="A0A6N8FB30"/>
<name>A0A6N8FB30_9GAMM</name>
<feature type="signal peptide" evidence="3">
    <location>
        <begin position="1"/>
        <end position="27"/>
    </location>
</feature>